<reference evidence="8" key="1">
    <citation type="submission" date="2018-05" db="EMBL/GenBank/DDBJ databases">
        <authorList>
            <person name="Lanie J.A."/>
            <person name="Ng W.-L."/>
            <person name="Kazmierczak K.M."/>
            <person name="Andrzejewski T.M."/>
            <person name="Davidsen T.M."/>
            <person name="Wayne K.J."/>
            <person name="Tettelin H."/>
            <person name="Glass J.I."/>
            <person name="Rusch D."/>
            <person name="Podicherti R."/>
            <person name="Tsui H.-C.T."/>
            <person name="Winkler M.E."/>
        </authorList>
    </citation>
    <scope>NUCLEOTIDE SEQUENCE</scope>
</reference>
<dbReference type="GO" id="GO:0006508">
    <property type="term" value="P:proteolysis"/>
    <property type="evidence" value="ECO:0007669"/>
    <property type="project" value="UniProtKB-KW"/>
</dbReference>
<dbReference type="PANTHER" id="PTHR12147:SF56">
    <property type="entry name" value="AMINOPEPTIDASE YDR415C-RELATED"/>
    <property type="match status" value="1"/>
</dbReference>
<feature type="non-terminal residue" evidence="8">
    <location>
        <position position="1"/>
    </location>
</feature>
<name>A0A382EIE2_9ZZZZ</name>
<evidence type="ECO:0000259" key="7">
    <source>
        <dbReference type="Pfam" id="PF04389"/>
    </source>
</evidence>
<feature type="domain" description="Peptidase M28" evidence="7">
    <location>
        <begin position="315"/>
        <end position="517"/>
    </location>
</feature>
<feature type="non-terminal residue" evidence="8">
    <location>
        <position position="531"/>
    </location>
</feature>
<dbReference type="GO" id="GO:0008235">
    <property type="term" value="F:metalloexopeptidase activity"/>
    <property type="evidence" value="ECO:0007669"/>
    <property type="project" value="InterPro"/>
</dbReference>
<accession>A0A382EIE2</accession>
<keyword evidence="5" id="KW-0378">Hydrolase</keyword>
<dbReference type="EMBL" id="UINC01044525">
    <property type="protein sequence ID" value="SVB50102.1"/>
    <property type="molecule type" value="Genomic_DNA"/>
</dbReference>
<evidence type="ECO:0000313" key="8">
    <source>
        <dbReference type="EMBL" id="SVB50102.1"/>
    </source>
</evidence>
<dbReference type="InterPro" id="IPR007484">
    <property type="entry name" value="Peptidase_M28"/>
</dbReference>
<evidence type="ECO:0000256" key="6">
    <source>
        <dbReference type="ARBA" id="ARBA00022833"/>
    </source>
</evidence>
<dbReference type="GO" id="GO:0046872">
    <property type="term" value="F:metal ion binding"/>
    <property type="evidence" value="ECO:0007669"/>
    <property type="project" value="UniProtKB-KW"/>
</dbReference>
<dbReference type="GO" id="GO:0004177">
    <property type="term" value="F:aminopeptidase activity"/>
    <property type="evidence" value="ECO:0007669"/>
    <property type="project" value="UniProtKB-KW"/>
</dbReference>
<dbReference type="Gene3D" id="3.40.630.10">
    <property type="entry name" value="Zn peptidases"/>
    <property type="match status" value="1"/>
</dbReference>
<sequence length="531" mass="57178">VRPSIKPYPEISVRRLNSFLGLIAILAACSSESDIETSRSESELPELSAQGIADHMRILASDDFFGRGPGHLGGDLASAYIAEQFSEYGLEAPGGSYFQTVPMVGMTTDPTTVKLSFTGPEGAITPTYLDEFVLNAGDPLAARVGGDAELVFAGYGAIAPENEWNDFQGIDVQGKYLLILVNDPPASPSEPDLFGGVAMTYYGRWTYKYEEAARQGALGAIIVHETEPAGYPWSVVRGGWSGEQFALPLNPTDTRPAGMVGWVSESVAQRALATAGYDYEELKNRAATRGFTAVETGITVSASVESTSRDVETRNVVAVRRGSTRPDEYLTVTSHYDHFGVGESIAGDSIYNGAYDNASGTALLLEVAHAISGSQTPLGRSVLFIATAAEEQGLLGAERYVRSPIYPLSQTVAEINLDGANLWGLTDDIIVHGEERSELGNYVRPRATQLGLTLRPDAEPEKGFFFRSDHFPFAKAGVPSLWIEHGRDYRGQPAGWGAQLQADYTANRYHAPSDEFSAEFTFDGAVQQGAL</sequence>
<dbReference type="PANTHER" id="PTHR12147">
    <property type="entry name" value="METALLOPEPTIDASE M28 FAMILY MEMBER"/>
    <property type="match status" value="1"/>
</dbReference>
<proteinExistence type="predicted"/>
<keyword evidence="3" id="KW-0479">Metal-binding</keyword>
<dbReference type="InterPro" id="IPR046450">
    <property type="entry name" value="PA_dom_sf"/>
</dbReference>
<organism evidence="8">
    <name type="scientific">marine metagenome</name>
    <dbReference type="NCBI Taxonomy" id="408172"/>
    <lineage>
        <taxon>unclassified sequences</taxon>
        <taxon>metagenomes</taxon>
        <taxon>ecological metagenomes</taxon>
    </lineage>
</organism>
<keyword evidence="1" id="KW-0031">Aminopeptidase</keyword>
<evidence type="ECO:0000256" key="5">
    <source>
        <dbReference type="ARBA" id="ARBA00022801"/>
    </source>
</evidence>
<keyword evidence="6" id="KW-0862">Zinc</keyword>
<keyword evidence="2" id="KW-0645">Protease</keyword>
<dbReference type="InterPro" id="IPR045175">
    <property type="entry name" value="M28_fam"/>
</dbReference>
<evidence type="ECO:0000256" key="4">
    <source>
        <dbReference type="ARBA" id="ARBA00022729"/>
    </source>
</evidence>
<dbReference type="AlphaFoldDB" id="A0A382EIE2"/>
<keyword evidence="4" id="KW-0732">Signal</keyword>
<dbReference type="SUPFAM" id="SSF53187">
    <property type="entry name" value="Zn-dependent exopeptidases"/>
    <property type="match status" value="1"/>
</dbReference>
<evidence type="ECO:0000256" key="2">
    <source>
        <dbReference type="ARBA" id="ARBA00022670"/>
    </source>
</evidence>
<evidence type="ECO:0000256" key="3">
    <source>
        <dbReference type="ARBA" id="ARBA00022723"/>
    </source>
</evidence>
<dbReference type="SUPFAM" id="SSF52025">
    <property type="entry name" value="PA domain"/>
    <property type="match status" value="1"/>
</dbReference>
<dbReference type="Pfam" id="PF04389">
    <property type="entry name" value="Peptidase_M28"/>
    <property type="match status" value="1"/>
</dbReference>
<gene>
    <name evidence="8" type="ORF">METZ01_LOCUS202956</name>
</gene>
<evidence type="ECO:0000256" key="1">
    <source>
        <dbReference type="ARBA" id="ARBA00022438"/>
    </source>
</evidence>
<protein>
    <recommendedName>
        <fullName evidence="7">Peptidase M28 domain-containing protein</fullName>
    </recommendedName>
</protein>
<dbReference type="Gene3D" id="3.50.30.30">
    <property type="match status" value="1"/>
</dbReference>